<comment type="caution">
    <text evidence="1">The sequence shown here is derived from an EMBL/GenBank/DDBJ whole genome shotgun (WGS) entry which is preliminary data.</text>
</comment>
<gene>
    <name evidence="1" type="ORF">COT71_00265</name>
</gene>
<dbReference type="EMBL" id="PEZP01000003">
    <property type="protein sequence ID" value="PIT98519.1"/>
    <property type="molecule type" value="Genomic_DNA"/>
</dbReference>
<organism evidence="1 2">
    <name type="scientific">Candidatus Andersenbacteria bacterium CG10_big_fil_rev_8_21_14_0_10_54_11</name>
    <dbReference type="NCBI Taxonomy" id="1974485"/>
    <lineage>
        <taxon>Bacteria</taxon>
        <taxon>Candidatus Anderseniibacteriota</taxon>
    </lineage>
</organism>
<dbReference type="Proteomes" id="UP000230731">
    <property type="component" value="Unassembled WGS sequence"/>
</dbReference>
<evidence type="ECO:0000313" key="1">
    <source>
        <dbReference type="EMBL" id="PIT98519.1"/>
    </source>
</evidence>
<evidence type="ECO:0000313" key="2">
    <source>
        <dbReference type="Proteomes" id="UP000230731"/>
    </source>
</evidence>
<dbReference type="AlphaFoldDB" id="A0A2M6X0G2"/>
<protein>
    <recommendedName>
        <fullName evidence="3">General secretion pathway protein GspM</fullName>
    </recommendedName>
</protein>
<evidence type="ECO:0008006" key="3">
    <source>
        <dbReference type="Google" id="ProtNLM"/>
    </source>
</evidence>
<name>A0A2M6X0G2_9BACT</name>
<sequence>MLTISPVNKRIARRLAAVSFIVVAAAAVQPWLWTWARSYAEDFHRRRSENEQLTRLIERVESGRDAWTAQQVFLEDLDMVAPRDHAAVPAIESLEHLAAARGISLVIDEVSVPSTDGKAAGAGAPVQPIVISLSVVGDAAVLLGLIDDVERLPLLARFRNVLLEPARSESSAAGVGGFLLTAKVEFFMQQHDAAVSSGS</sequence>
<accession>A0A2M6X0G2</accession>
<reference evidence="2" key="1">
    <citation type="submission" date="2017-09" db="EMBL/GenBank/DDBJ databases">
        <title>Depth-based differentiation of microbial function through sediment-hosted aquifers and enrichment of novel symbionts in the deep terrestrial subsurface.</title>
        <authorList>
            <person name="Probst A.J."/>
            <person name="Ladd B."/>
            <person name="Jarett J.K."/>
            <person name="Geller-Mcgrath D.E."/>
            <person name="Sieber C.M.K."/>
            <person name="Emerson J.B."/>
            <person name="Anantharaman K."/>
            <person name="Thomas B.C."/>
            <person name="Malmstrom R."/>
            <person name="Stieglmeier M."/>
            <person name="Klingl A."/>
            <person name="Woyke T."/>
            <person name="Ryan C.M."/>
            <person name="Banfield J.F."/>
        </authorList>
    </citation>
    <scope>NUCLEOTIDE SEQUENCE [LARGE SCALE GENOMIC DNA]</scope>
</reference>
<proteinExistence type="predicted"/>